<feature type="region of interest" description="Disordered" evidence="1">
    <location>
        <begin position="37"/>
        <end position="56"/>
    </location>
</feature>
<protein>
    <submittedName>
        <fullName evidence="2">Uncharacterized protein</fullName>
    </submittedName>
</protein>
<comment type="caution">
    <text evidence="2">The sequence shown here is derived from an EMBL/GenBank/DDBJ whole genome shotgun (WGS) entry which is preliminary data.</text>
</comment>
<accession>A0A7J7GW00</accession>
<dbReference type="Proteomes" id="UP000593564">
    <property type="component" value="Unassembled WGS sequence"/>
</dbReference>
<evidence type="ECO:0000313" key="2">
    <source>
        <dbReference type="EMBL" id="KAF5944939.1"/>
    </source>
</evidence>
<proteinExistence type="predicted"/>
<evidence type="ECO:0000256" key="1">
    <source>
        <dbReference type="SAM" id="MobiDB-lite"/>
    </source>
</evidence>
<reference evidence="2 3" key="2">
    <citation type="submission" date="2020-07" db="EMBL/GenBank/DDBJ databases">
        <title>Genome assembly of wild tea tree DASZ reveals pedigree and selection history of tea varieties.</title>
        <authorList>
            <person name="Zhang W."/>
        </authorList>
    </citation>
    <scope>NUCLEOTIDE SEQUENCE [LARGE SCALE GENOMIC DNA]</scope>
    <source>
        <strain evidence="3">cv. G240</strain>
        <tissue evidence="2">Leaf</tissue>
    </source>
</reference>
<evidence type="ECO:0000313" key="3">
    <source>
        <dbReference type="Proteomes" id="UP000593564"/>
    </source>
</evidence>
<feature type="compositionally biased region" description="Basic and acidic residues" evidence="1">
    <location>
        <begin position="37"/>
        <end position="47"/>
    </location>
</feature>
<keyword evidence="3" id="KW-1185">Reference proteome</keyword>
<sequence>MYRREAGKRRKPSIAADGLPVFALVCWIETVFGFQQSRDREREREGIPDLGLNRVE</sequence>
<gene>
    <name evidence="2" type="ORF">HYC85_019016</name>
</gene>
<organism evidence="2 3">
    <name type="scientific">Camellia sinensis</name>
    <name type="common">Tea plant</name>
    <name type="synonym">Thea sinensis</name>
    <dbReference type="NCBI Taxonomy" id="4442"/>
    <lineage>
        <taxon>Eukaryota</taxon>
        <taxon>Viridiplantae</taxon>
        <taxon>Streptophyta</taxon>
        <taxon>Embryophyta</taxon>
        <taxon>Tracheophyta</taxon>
        <taxon>Spermatophyta</taxon>
        <taxon>Magnoliopsida</taxon>
        <taxon>eudicotyledons</taxon>
        <taxon>Gunneridae</taxon>
        <taxon>Pentapetalae</taxon>
        <taxon>asterids</taxon>
        <taxon>Ericales</taxon>
        <taxon>Theaceae</taxon>
        <taxon>Camellia</taxon>
    </lineage>
</organism>
<dbReference type="AlphaFoldDB" id="A0A7J7GW00"/>
<dbReference type="EMBL" id="JACBKZ010000008">
    <property type="protein sequence ID" value="KAF5944939.1"/>
    <property type="molecule type" value="Genomic_DNA"/>
</dbReference>
<reference evidence="3" key="1">
    <citation type="journal article" date="2020" name="Nat. Commun.">
        <title>Genome assembly of wild tea tree DASZ reveals pedigree and selection history of tea varieties.</title>
        <authorList>
            <person name="Zhang W."/>
            <person name="Zhang Y."/>
            <person name="Qiu H."/>
            <person name="Guo Y."/>
            <person name="Wan H."/>
            <person name="Zhang X."/>
            <person name="Scossa F."/>
            <person name="Alseekh S."/>
            <person name="Zhang Q."/>
            <person name="Wang P."/>
            <person name="Xu L."/>
            <person name="Schmidt M.H."/>
            <person name="Jia X."/>
            <person name="Li D."/>
            <person name="Zhu A."/>
            <person name="Guo F."/>
            <person name="Chen W."/>
            <person name="Ni D."/>
            <person name="Usadel B."/>
            <person name="Fernie A.R."/>
            <person name="Wen W."/>
        </authorList>
    </citation>
    <scope>NUCLEOTIDE SEQUENCE [LARGE SCALE GENOMIC DNA]</scope>
    <source>
        <strain evidence="3">cv. G240</strain>
    </source>
</reference>
<name>A0A7J7GW00_CAMSI</name>